<name>R7UH26_CAPTE</name>
<evidence type="ECO:0000313" key="6">
    <source>
        <dbReference type="Proteomes" id="UP000014760"/>
    </source>
</evidence>
<feature type="non-terminal residue" evidence="4">
    <location>
        <position position="1"/>
    </location>
</feature>
<dbReference type="SMART" id="SM00225">
    <property type="entry name" value="BTB"/>
    <property type="match status" value="1"/>
</dbReference>
<dbReference type="InterPro" id="IPR000210">
    <property type="entry name" value="BTB/POZ_dom"/>
</dbReference>
<dbReference type="Gene3D" id="1.25.40.420">
    <property type="match status" value="1"/>
</dbReference>
<dbReference type="SMART" id="SM00875">
    <property type="entry name" value="BACK"/>
    <property type="match status" value="1"/>
</dbReference>
<dbReference type="PANTHER" id="PTHR24412">
    <property type="entry name" value="KELCH PROTEIN"/>
    <property type="match status" value="1"/>
</dbReference>
<organism evidence="4">
    <name type="scientific">Capitella teleta</name>
    <name type="common">Polychaete worm</name>
    <dbReference type="NCBI Taxonomy" id="283909"/>
    <lineage>
        <taxon>Eukaryota</taxon>
        <taxon>Metazoa</taxon>
        <taxon>Spiralia</taxon>
        <taxon>Lophotrochozoa</taxon>
        <taxon>Annelida</taxon>
        <taxon>Polychaeta</taxon>
        <taxon>Sedentaria</taxon>
        <taxon>Scolecida</taxon>
        <taxon>Capitellidae</taxon>
        <taxon>Capitella</taxon>
    </lineage>
</organism>
<dbReference type="EMBL" id="KB301444">
    <property type="protein sequence ID" value="ELU05505.1"/>
    <property type="molecule type" value="Genomic_DNA"/>
</dbReference>
<evidence type="ECO:0000259" key="3">
    <source>
        <dbReference type="PROSITE" id="PS50097"/>
    </source>
</evidence>
<dbReference type="OMA" id="FTICIED"/>
<proteinExistence type="predicted"/>
<keyword evidence="2" id="KW-0677">Repeat</keyword>
<evidence type="ECO:0000256" key="1">
    <source>
        <dbReference type="ARBA" id="ARBA00022441"/>
    </source>
</evidence>
<dbReference type="AlphaFoldDB" id="R7UH26"/>
<dbReference type="Pfam" id="PF07707">
    <property type="entry name" value="BACK"/>
    <property type="match status" value="1"/>
</dbReference>
<feature type="domain" description="BTB" evidence="3">
    <location>
        <begin position="25"/>
        <end position="92"/>
    </location>
</feature>
<keyword evidence="1" id="KW-0880">Kelch repeat</keyword>
<dbReference type="PROSITE" id="PS50097">
    <property type="entry name" value="BTB"/>
    <property type="match status" value="1"/>
</dbReference>
<dbReference type="EMBL" id="AMQN01007809">
    <property type="status" value="NOT_ANNOTATED_CDS"/>
    <property type="molecule type" value="Genomic_DNA"/>
</dbReference>
<dbReference type="InterPro" id="IPR011333">
    <property type="entry name" value="SKP1/BTB/POZ_sf"/>
</dbReference>
<dbReference type="Pfam" id="PF00651">
    <property type="entry name" value="BTB"/>
    <property type="match status" value="1"/>
</dbReference>
<dbReference type="HOGENOM" id="CLU_004253_11_0_1"/>
<evidence type="ECO:0000313" key="4">
    <source>
        <dbReference type="EMBL" id="ELU05505.1"/>
    </source>
</evidence>
<gene>
    <name evidence="4" type="ORF">CAPTEDRAFT_36834</name>
</gene>
<dbReference type="FunFam" id="1.25.40.420:FF:000001">
    <property type="entry name" value="Kelch-like family member 12"/>
    <property type="match status" value="1"/>
</dbReference>
<reference evidence="4 6" key="2">
    <citation type="journal article" date="2013" name="Nature">
        <title>Insights into bilaterian evolution from three spiralian genomes.</title>
        <authorList>
            <person name="Simakov O."/>
            <person name="Marletaz F."/>
            <person name="Cho S.J."/>
            <person name="Edsinger-Gonzales E."/>
            <person name="Havlak P."/>
            <person name="Hellsten U."/>
            <person name="Kuo D.H."/>
            <person name="Larsson T."/>
            <person name="Lv J."/>
            <person name="Arendt D."/>
            <person name="Savage R."/>
            <person name="Osoegawa K."/>
            <person name="de Jong P."/>
            <person name="Grimwood J."/>
            <person name="Chapman J.A."/>
            <person name="Shapiro H."/>
            <person name="Aerts A."/>
            <person name="Otillar R.P."/>
            <person name="Terry A.Y."/>
            <person name="Boore J.L."/>
            <person name="Grigoriev I.V."/>
            <person name="Lindberg D.R."/>
            <person name="Seaver E.C."/>
            <person name="Weisblat D.A."/>
            <person name="Putnam N.H."/>
            <person name="Rokhsar D.S."/>
        </authorList>
    </citation>
    <scope>NUCLEOTIDE SEQUENCE</scope>
    <source>
        <strain evidence="4 6">I ESC-2004</strain>
    </source>
</reference>
<dbReference type="EnsemblMetazoa" id="CapteT36834">
    <property type="protein sequence ID" value="CapteP36834"/>
    <property type="gene ID" value="CapteG36834"/>
</dbReference>
<evidence type="ECO:0000313" key="5">
    <source>
        <dbReference type="EnsemblMetazoa" id="CapteP36834"/>
    </source>
</evidence>
<accession>R7UH26</accession>
<dbReference type="InterPro" id="IPR011705">
    <property type="entry name" value="BACK"/>
</dbReference>
<reference evidence="6" key="1">
    <citation type="submission" date="2012-12" db="EMBL/GenBank/DDBJ databases">
        <authorList>
            <person name="Hellsten U."/>
            <person name="Grimwood J."/>
            <person name="Chapman J.A."/>
            <person name="Shapiro H."/>
            <person name="Aerts A."/>
            <person name="Otillar R.P."/>
            <person name="Terry A.Y."/>
            <person name="Boore J.L."/>
            <person name="Simakov O."/>
            <person name="Marletaz F."/>
            <person name="Cho S.-J."/>
            <person name="Edsinger-Gonzales E."/>
            <person name="Havlak P."/>
            <person name="Kuo D.-H."/>
            <person name="Larsson T."/>
            <person name="Lv J."/>
            <person name="Arendt D."/>
            <person name="Savage R."/>
            <person name="Osoegawa K."/>
            <person name="de Jong P."/>
            <person name="Lindberg D.R."/>
            <person name="Seaver E.C."/>
            <person name="Weisblat D.A."/>
            <person name="Putnam N.H."/>
            <person name="Grigoriev I.V."/>
            <person name="Rokhsar D.S."/>
        </authorList>
    </citation>
    <scope>NUCLEOTIDE SEQUENCE</scope>
    <source>
        <strain evidence="6">I ESC-2004</strain>
    </source>
</reference>
<dbReference type="STRING" id="283909.R7UH26"/>
<keyword evidence="6" id="KW-1185">Reference proteome</keyword>
<dbReference type="SUPFAM" id="SSF54695">
    <property type="entry name" value="POZ domain"/>
    <property type="match status" value="1"/>
</dbReference>
<dbReference type="OrthoDB" id="45365at2759"/>
<sequence length="257" mass="29200">QFVDSGRPAALLTGLGMLFEQKIFADITLVAGSQHFLCHRAILAVSSPYFLTMFNTELSEKNQSEIVLQEMEASTLELILEYVYTGQVSLCEESVQHLLSAANLFQLLALRNGCAAYMIKHVSVSNCIGVYFFARAHNCDQLASKAKELINSQFELLCREPEFLSLPSDKLVEIIQDDQLNVSKEETVYEACLSWLNSDLEERKPHLHTVMRHVRLANISSYYFCDNIACLPLLYEDGAMAKALDQVKYYHMLRNRQ</sequence>
<dbReference type="Gene3D" id="3.30.710.10">
    <property type="entry name" value="Potassium Channel Kv1.1, Chain A"/>
    <property type="match status" value="1"/>
</dbReference>
<evidence type="ECO:0000256" key="2">
    <source>
        <dbReference type="ARBA" id="ARBA00022737"/>
    </source>
</evidence>
<dbReference type="Proteomes" id="UP000014760">
    <property type="component" value="Unassembled WGS sequence"/>
</dbReference>
<dbReference type="PANTHER" id="PTHR24412:SF441">
    <property type="entry name" value="KELCH-LIKE PROTEIN 28"/>
    <property type="match status" value="1"/>
</dbReference>
<reference evidence="5" key="3">
    <citation type="submission" date="2015-06" db="UniProtKB">
        <authorList>
            <consortium name="EnsemblMetazoa"/>
        </authorList>
    </citation>
    <scope>IDENTIFICATION</scope>
</reference>
<protein>
    <recommendedName>
        <fullName evidence="3">BTB domain-containing protein</fullName>
    </recommendedName>
</protein>
<feature type="non-terminal residue" evidence="4">
    <location>
        <position position="257"/>
    </location>
</feature>